<name>A0AAD7C0I4_9AGAR</name>
<evidence type="ECO:0000313" key="2">
    <source>
        <dbReference type="Proteomes" id="UP001221142"/>
    </source>
</evidence>
<sequence>MRLTRSGSKALRAMKRSWLNSRRPSLGSWRTTLGSWRTTLGIWRTTLGSWPSCGVPIVLFKHHIRNGEAAVRKLQWSHEFEVVDQAIQYFNDILFARLKKDAHTTKAVGFRDIYHLTAYKPRIPAISTKDLVYWMARSLMTDLDWDLVVELLRRHRELDGPFWNLTEYDCPVPDRNDATFWLSKLPASFSAANASFLEGLPEKMGESEMDIELERLENLRSQLNRIELDVAEDPW</sequence>
<keyword evidence="2" id="KW-1185">Reference proteome</keyword>
<gene>
    <name evidence="1" type="ORF">FB45DRAFT_470604</name>
</gene>
<organism evidence="1 2">
    <name type="scientific">Roridomyces roridus</name>
    <dbReference type="NCBI Taxonomy" id="1738132"/>
    <lineage>
        <taxon>Eukaryota</taxon>
        <taxon>Fungi</taxon>
        <taxon>Dikarya</taxon>
        <taxon>Basidiomycota</taxon>
        <taxon>Agaricomycotina</taxon>
        <taxon>Agaricomycetes</taxon>
        <taxon>Agaricomycetidae</taxon>
        <taxon>Agaricales</taxon>
        <taxon>Marasmiineae</taxon>
        <taxon>Mycenaceae</taxon>
        <taxon>Roridomyces</taxon>
    </lineage>
</organism>
<protein>
    <submittedName>
        <fullName evidence="1">Uncharacterized protein</fullName>
    </submittedName>
</protein>
<reference evidence="1" key="1">
    <citation type="submission" date="2023-03" db="EMBL/GenBank/DDBJ databases">
        <title>Massive genome expansion in bonnet fungi (Mycena s.s.) driven by repeated elements and novel gene families across ecological guilds.</title>
        <authorList>
            <consortium name="Lawrence Berkeley National Laboratory"/>
            <person name="Harder C.B."/>
            <person name="Miyauchi S."/>
            <person name="Viragh M."/>
            <person name="Kuo A."/>
            <person name="Thoen E."/>
            <person name="Andreopoulos B."/>
            <person name="Lu D."/>
            <person name="Skrede I."/>
            <person name="Drula E."/>
            <person name="Henrissat B."/>
            <person name="Morin E."/>
            <person name="Kohler A."/>
            <person name="Barry K."/>
            <person name="LaButti K."/>
            <person name="Morin E."/>
            <person name="Salamov A."/>
            <person name="Lipzen A."/>
            <person name="Mereny Z."/>
            <person name="Hegedus B."/>
            <person name="Baldrian P."/>
            <person name="Stursova M."/>
            <person name="Weitz H."/>
            <person name="Taylor A."/>
            <person name="Grigoriev I.V."/>
            <person name="Nagy L.G."/>
            <person name="Martin F."/>
            <person name="Kauserud H."/>
        </authorList>
    </citation>
    <scope>NUCLEOTIDE SEQUENCE</scope>
    <source>
        <strain evidence="1">9284</strain>
    </source>
</reference>
<proteinExistence type="predicted"/>
<accession>A0AAD7C0I4</accession>
<dbReference type="EMBL" id="JARKIF010000007">
    <property type="protein sequence ID" value="KAJ7634620.1"/>
    <property type="molecule type" value="Genomic_DNA"/>
</dbReference>
<evidence type="ECO:0000313" key="1">
    <source>
        <dbReference type="EMBL" id="KAJ7634620.1"/>
    </source>
</evidence>
<dbReference type="Proteomes" id="UP001221142">
    <property type="component" value="Unassembled WGS sequence"/>
</dbReference>
<comment type="caution">
    <text evidence="1">The sequence shown here is derived from an EMBL/GenBank/DDBJ whole genome shotgun (WGS) entry which is preliminary data.</text>
</comment>
<dbReference type="AlphaFoldDB" id="A0AAD7C0I4"/>